<gene>
    <name evidence="9" type="ORF">POPTR_005G063800</name>
</gene>
<keyword evidence="5" id="KW-0472">Membrane</keyword>
<accession>A0A2K2ACF3</accession>
<dbReference type="Proteomes" id="UP000006729">
    <property type="component" value="Chromosome 5"/>
</dbReference>
<feature type="signal peptide" evidence="6">
    <location>
        <begin position="1"/>
        <end position="18"/>
    </location>
</feature>
<organism evidence="9 10">
    <name type="scientific">Populus trichocarpa</name>
    <name type="common">Western balsam poplar</name>
    <name type="synonym">Populus balsamifera subsp. trichocarpa</name>
    <dbReference type="NCBI Taxonomy" id="3694"/>
    <lineage>
        <taxon>Eukaryota</taxon>
        <taxon>Viridiplantae</taxon>
        <taxon>Streptophyta</taxon>
        <taxon>Embryophyta</taxon>
        <taxon>Tracheophyta</taxon>
        <taxon>Spermatophyta</taxon>
        <taxon>Magnoliopsida</taxon>
        <taxon>eudicotyledons</taxon>
        <taxon>Gunneridae</taxon>
        <taxon>Pentapetalae</taxon>
        <taxon>rosids</taxon>
        <taxon>fabids</taxon>
        <taxon>Malpighiales</taxon>
        <taxon>Salicaceae</taxon>
        <taxon>Saliceae</taxon>
        <taxon>Populus</taxon>
    </lineage>
</organism>
<dbReference type="STRING" id="3694.A0A2K2ACF3"/>
<evidence type="ECO:0000256" key="3">
    <source>
        <dbReference type="ARBA" id="ARBA00022958"/>
    </source>
</evidence>
<reference evidence="9 10" key="1">
    <citation type="journal article" date="2006" name="Science">
        <title>The genome of black cottonwood, Populus trichocarpa (Torr. &amp; Gray).</title>
        <authorList>
            <person name="Tuskan G.A."/>
            <person name="Difazio S."/>
            <person name="Jansson S."/>
            <person name="Bohlmann J."/>
            <person name="Grigoriev I."/>
            <person name="Hellsten U."/>
            <person name="Putnam N."/>
            <person name="Ralph S."/>
            <person name="Rombauts S."/>
            <person name="Salamov A."/>
            <person name="Schein J."/>
            <person name="Sterck L."/>
            <person name="Aerts A."/>
            <person name="Bhalerao R.R."/>
            <person name="Bhalerao R.P."/>
            <person name="Blaudez D."/>
            <person name="Boerjan W."/>
            <person name="Brun A."/>
            <person name="Brunner A."/>
            <person name="Busov V."/>
            <person name="Campbell M."/>
            <person name="Carlson J."/>
            <person name="Chalot M."/>
            <person name="Chapman J."/>
            <person name="Chen G.L."/>
            <person name="Cooper D."/>
            <person name="Coutinho P.M."/>
            <person name="Couturier J."/>
            <person name="Covert S."/>
            <person name="Cronk Q."/>
            <person name="Cunningham R."/>
            <person name="Davis J."/>
            <person name="Degroeve S."/>
            <person name="Dejardin A."/>
            <person name="Depamphilis C."/>
            <person name="Detter J."/>
            <person name="Dirks B."/>
            <person name="Dubchak I."/>
            <person name="Duplessis S."/>
            <person name="Ehlting J."/>
            <person name="Ellis B."/>
            <person name="Gendler K."/>
            <person name="Goodstein D."/>
            <person name="Gribskov M."/>
            <person name="Grimwood J."/>
            <person name="Groover A."/>
            <person name="Gunter L."/>
            <person name="Hamberger B."/>
            <person name="Heinze B."/>
            <person name="Helariutta Y."/>
            <person name="Henrissat B."/>
            <person name="Holligan D."/>
            <person name="Holt R."/>
            <person name="Huang W."/>
            <person name="Islam-Faridi N."/>
            <person name="Jones S."/>
            <person name="Jones-Rhoades M."/>
            <person name="Jorgensen R."/>
            <person name="Joshi C."/>
            <person name="Kangasjarvi J."/>
            <person name="Karlsson J."/>
            <person name="Kelleher C."/>
            <person name="Kirkpatrick R."/>
            <person name="Kirst M."/>
            <person name="Kohler A."/>
            <person name="Kalluri U."/>
            <person name="Larimer F."/>
            <person name="Leebens-Mack J."/>
            <person name="Leple J.C."/>
            <person name="Locascio P."/>
            <person name="Lou Y."/>
            <person name="Lucas S."/>
            <person name="Martin F."/>
            <person name="Montanini B."/>
            <person name="Napoli C."/>
            <person name="Nelson D.R."/>
            <person name="Nelson C."/>
            <person name="Nieminen K."/>
            <person name="Nilsson O."/>
            <person name="Pereda V."/>
            <person name="Peter G."/>
            <person name="Philippe R."/>
            <person name="Pilate G."/>
            <person name="Poliakov A."/>
            <person name="Razumovskaya J."/>
            <person name="Richardson P."/>
            <person name="Rinaldi C."/>
            <person name="Ritland K."/>
            <person name="Rouze P."/>
            <person name="Ryaboy D."/>
            <person name="Schmutz J."/>
            <person name="Schrader J."/>
            <person name="Segerman B."/>
            <person name="Shin H."/>
            <person name="Siddiqui A."/>
            <person name="Sterky F."/>
            <person name="Terry A."/>
            <person name="Tsai C.J."/>
            <person name="Uberbacher E."/>
            <person name="Unneberg P."/>
            <person name="Vahala J."/>
            <person name="Wall K."/>
            <person name="Wessler S."/>
            <person name="Yang G."/>
            <person name="Yin T."/>
            <person name="Douglas C."/>
            <person name="Marra M."/>
            <person name="Sandberg G."/>
            <person name="Van de Peer Y."/>
            <person name="Rokhsar D."/>
        </authorList>
    </citation>
    <scope>NUCLEOTIDE SEQUENCE [LARGE SCALE GENOMIC DNA]</scope>
    <source>
        <strain evidence="10">cv. Nisqually</strain>
    </source>
</reference>
<keyword evidence="5" id="KW-0812">Transmembrane</keyword>
<proteinExistence type="predicted"/>
<evidence type="ECO:0008006" key="11">
    <source>
        <dbReference type="Google" id="ProtNLM"/>
    </source>
</evidence>
<keyword evidence="5" id="KW-1133">Transmembrane helix</keyword>
<dbReference type="InParanoid" id="A0A2K2ACF3"/>
<dbReference type="Pfam" id="PF23259">
    <property type="entry name" value="CHX17_C"/>
    <property type="match status" value="1"/>
</dbReference>
<feature type="transmembrane region" description="Helical" evidence="5">
    <location>
        <begin position="273"/>
        <end position="297"/>
    </location>
</feature>
<dbReference type="PANTHER" id="PTHR32468">
    <property type="entry name" value="CATION/H + ANTIPORTER"/>
    <property type="match status" value="1"/>
</dbReference>
<dbReference type="InterPro" id="IPR050794">
    <property type="entry name" value="CPA2_transporter"/>
</dbReference>
<evidence type="ECO:0000256" key="6">
    <source>
        <dbReference type="SAM" id="SignalP"/>
    </source>
</evidence>
<dbReference type="Pfam" id="PF23256">
    <property type="entry name" value="CHX17_2nd"/>
    <property type="match status" value="1"/>
</dbReference>
<dbReference type="GO" id="GO:0006813">
    <property type="term" value="P:potassium ion transport"/>
    <property type="evidence" value="ECO:0007669"/>
    <property type="project" value="UniProtKB-KW"/>
</dbReference>
<evidence type="ECO:0000313" key="9">
    <source>
        <dbReference type="EMBL" id="PNT35213.1"/>
    </source>
</evidence>
<dbReference type="PANTHER" id="PTHR32468:SF26">
    <property type="entry name" value="CATION_H(+) ANTIPORTER 15"/>
    <property type="match status" value="1"/>
</dbReference>
<evidence type="ECO:0000259" key="8">
    <source>
        <dbReference type="Pfam" id="PF23259"/>
    </source>
</evidence>
<dbReference type="InterPro" id="IPR057291">
    <property type="entry name" value="CHX17_2nd"/>
</dbReference>
<evidence type="ECO:0000256" key="5">
    <source>
        <dbReference type="SAM" id="Phobius"/>
    </source>
</evidence>
<feature type="domain" description="Cation/H(+) antiporter C-terminal" evidence="8">
    <location>
        <begin position="133"/>
        <end position="282"/>
    </location>
</feature>
<dbReference type="EMBL" id="CM009294">
    <property type="protein sequence ID" value="PNT35213.1"/>
    <property type="molecule type" value="Genomic_DNA"/>
</dbReference>
<keyword evidence="10" id="KW-1185">Reference proteome</keyword>
<keyword evidence="3" id="KW-0630">Potassium</keyword>
<feature type="chain" id="PRO_5014355395" description="Cation/H+ exchanger domain-containing protein" evidence="6">
    <location>
        <begin position="19"/>
        <end position="334"/>
    </location>
</feature>
<evidence type="ECO:0000313" key="10">
    <source>
        <dbReference type="Proteomes" id="UP000006729"/>
    </source>
</evidence>
<keyword evidence="6" id="KW-0732">Signal</keyword>
<name>A0A2K2ACF3_POPTR</name>
<evidence type="ECO:0000259" key="7">
    <source>
        <dbReference type="Pfam" id="PF23256"/>
    </source>
</evidence>
<feature type="domain" description="Cation/H(+) antiporter central" evidence="7">
    <location>
        <begin position="67"/>
        <end position="124"/>
    </location>
</feature>
<keyword evidence="1" id="KW-0813">Transport</keyword>
<evidence type="ECO:0000256" key="2">
    <source>
        <dbReference type="ARBA" id="ARBA00022538"/>
    </source>
</evidence>
<evidence type="ECO:0000256" key="4">
    <source>
        <dbReference type="ARBA" id="ARBA00023065"/>
    </source>
</evidence>
<dbReference type="InterPro" id="IPR057290">
    <property type="entry name" value="CHX17_C"/>
</dbReference>
<dbReference type="AlphaFoldDB" id="A0A2K2ACF3"/>
<evidence type="ECO:0000256" key="1">
    <source>
        <dbReference type="ARBA" id="ARBA00022448"/>
    </source>
</evidence>
<keyword evidence="4" id="KW-0406">Ion transport</keyword>
<keyword evidence="2" id="KW-0633">Potassium transport</keyword>
<protein>
    <recommendedName>
        <fullName evidence="11">Cation/H+ exchanger domain-containing protein</fullName>
    </recommendedName>
</protein>
<sequence length="334" mass="36666">MMVIVSVIITAIITPTRTIQRSKPDAEFRVLLCVHTHLNVPTINNLLEASHPTKRSPMCVYVTCNLAEEKLVALIIIPFHKQLTVDGGMEVTNPAFRMVNQNVLAKTPCSIGILVGRRLSGSTYLALNQASHHIAVLFIGGTYDREALSYAWSHPAIKLTVMRFIPGEDAIEPDDSGMLTVETENKNEKNLDEEYVNEFRIQTAHDGSIRYNEKVVNNGEETVAAMRSMDNHHDLFIVGRGHVMISPVTAGLTDWSECTELGAIGDLLASSDFAATVLVLVIAPIPTILQFITLPAFDSKTTLRSMTECSINITVFIKVCLKLAPCQGSVKSCC</sequence>